<evidence type="ECO:0000313" key="2">
    <source>
        <dbReference type="EMBL" id="KAG5674085.1"/>
    </source>
</evidence>
<keyword evidence="3" id="KW-1185">Reference proteome</keyword>
<dbReference type="AlphaFoldDB" id="A0A9J6BX40"/>
<sequence>MNCMSVQQEKKSYQRNHQQHVITDKHNTSTSSTRSRGISCLRGGIEIEEAESESKSKTLPRIYIDENEGKNYII</sequence>
<accession>A0A9J6BX40</accession>
<gene>
    <name evidence="2" type="ORF">PVAND_004072</name>
</gene>
<protein>
    <submittedName>
        <fullName evidence="2">Uncharacterized protein</fullName>
    </submittedName>
</protein>
<name>A0A9J6BX40_POLVA</name>
<evidence type="ECO:0000313" key="3">
    <source>
        <dbReference type="Proteomes" id="UP001107558"/>
    </source>
</evidence>
<organism evidence="2 3">
    <name type="scientific">Polypedilum vanderplanki</name>
    <name type="common">Sleeping chironomid midge</name>
    <dbReference type="NCBI Taxonomy" id="319348"/>
    <lineage>
        <taxon>Eukaryota</taxon>
        <taxon>Metazoa</taxon>
        <taxon>Ecdysozoa</taxon>
        <taxon>Arthropoda</taxon>
        <taxon>Hexapoda</taxon>
        <taxon>Insecta</taxon>
        <taxon>Pterygota</taxon>
        <taxon>Neoptera</taxon>
        <taxon>Endopterygota</taxon>
        <taxon>Diptera</taxon>
        <taxon>Nematocera</taxon>
        <taxon>Chironomoidea</taxon>
        <taxon>Chironomidae</taxon>
        <taxon>Chironominae</taxon>
        <taxon>Polypedilum</taxon>
        <taxon>Polypedilum</taxon>
    </lineage>
</organism>
<dbReference type="EMBL" id="JADBJN010000003">
    <property type="protein sequence ID" value="KAG5674085.1"/>
    <property type="molecule type" value="Genomic_DNA"/>
</dbReference>
<feature type="region of interest" description="Disordered" evidence="1">
    <location>
        <begin position="1"/>
        <end position="37"/>
    </location>
</feature>
<evidence type="ECO:0000256" key="1">
    <source>
        <dbReference type="SAM" id="MobiDB-lite"/>
    </source>
</evidence>
<dbReference type="Proteomes" id="UP001107558">
    <property type="component" value="Chromosome 3"/>
</dbReference>
<comment type="caution">
    <text evidence="2">The sequence shown here is derived from an EMBL/GenBank/DDBJ whole genome shotgun (WGS) entry which is preliminary data.</text>
</comment>
<reference evidence="2" key="1">
    <citation type="submission" date="2021-03" db="EMBL/GenBank/DDBJ databases">
        <title>Chromosome level genome of the anhydrobiotic midge Polypedilum vanderplanki.</title>
        <authorList>
            <person name="Yoshida Y."/>
            <person name="Kikawada T."/>
            <person name="Gusev O."/>
        </authorList>
    </citation>
    <scope>NUCLEOTIDE SEQUENCE</scope>
    <source>
        <strain evidence="2">NIAS01</strain>
        <tissue evidence="2">Whole body or cell culture</tissue>
    </source>
</reference>
<proteinExistence type="predicted"/>